<gene>
    <name evidence="3" type="ORF">SELMODRAFT_135602</name>
</gene>
<evidence type="ECO:0000256" key="1">
    <source>
        <dbReference type="ARBA" id="ARBA00007191"/>
    </source>
</evidence>
<dbReference type="KEGG" id="smo:SELMODRAFT_135602"/>
<reference evidence="3 4" key="1">
    <citation type="journal article" date="2011" name="Science">
        <title>The Selaginella genome identifies genetic changes associated with the evolution of vascular plants.</title>
        <authorList>
            <person name="Banks J.A."/>
            <person name="Nishiyama T."/>
            <person name="Hasebe M."/>
            <person name="Bowman J.L."/>
            <person name="Gribskov M."/>
            <person name="dePamphilis C."/>
            <person name="Albert V.A."/>
            <person name="Aono N."/>
            <person name="Aoyama T."/>
            <person name="Ambrose B.A."/>
            <person name="Ashton N.W."/>
            <person name="Axtell M.J."/>
            <person name="Barker E."/>
            <person name="Barker M.S."/>
            <person name="Bennetzen J.L."/>
            <person name="Bonawitz N.D."/>
            <person name="Chapple C."/>
            <person name="Cheng C."/>
            <person name="Correa L.G."/>
            <person name="Dacre M."/>
            <person name="DeBarry J."/>
            <person name="Dreyer I."/>
            <person name="Elias M."/>
            <person name="Engstrom E.M."/>
            <person name="Estelle M."/>
            <person name="Feng L."/>
            <person name="Finet C."/>
            <person name="Floyd S.K."/>
            <person name="Frommer W.B."/>
            <person name="Fujita T."/>
            <person name="Gramzow L."/>
            <person name="Gutensohn M."/>
            <person name="Harholt J."/>
            <person name="Hattori M."/>
            <person name="Heyl A."/>
            <person name="Hirai T."/>
            <person name="Hiwatashi Y."/>
            <person name="Ishikawa M."/>
            <person name="Iwata M."/>
            <person name="Karol K.G."/>
            <person name="Koehler B."/>
            <person name="Kolukisaoglu U."/>
            <person name="Kubo M."/>
            <person name="Kurata T."/>
            <person name="Lalonde S."/>
            <person name="Li K."/>
            <person name="Li Y."/>
            <person name="Litt A."/>
            <person name="Lyons E."/>
            <person name="Manning G."/>
            <person name="Maruyama T."/>
            <person name="Michael T.P."/>
            <person name="Mikami K."/>
            <person name="Miyazaki S."/>
            <person name="Morinaga S."/>
            <person name="Murata T."/>
            <person name="Mueller-Roeber B."/>
            <person name="Nelson D.R."/>
            <person name="Obara M."/>
            <person name="Oguri Y."/>
            <person name="Olmstead R.G."/>
            <person name="Onodera N."/>
            <person name="Petersen B.L."/>
            <person name="Pils B."/>
            <person name="Prigge M."/>
            <person name="Rensing S.A."/>
            <person name="Riano-Pachon D.M."/>
            <person name="Roberts A.W."/>
            <person name="Sato Y."/>
            <person name="Scheller H.V."/>
            <person name="Schulz B."/>
            <person name="Schulz C."/>
            <person name="Shakirov E.V."/>
            <person name="Shibagaki N."/>
            <person name="Shinohara N."/>
            <person name="Shippen D.E."/>
            <person name="Soerensen I."/>
            <person name="Sotooka R."/>
            <person name="Sugimoto N."/>
            <person name="Sugita M."/>
            <person name="Sumikawa N."/>
            <person name="Tanurdzic M."/>
            <person name="Theissen G."/>
            <person name="Ulvskov P."/>
            <person name="Wakazuki S."/>
            <person name="Weng J.K."/>
            <person name="Willats W.W."/>
            <person name="Wipf D."/>
            <person name="Wolf P.G."/>
            <person name="Yang L."/>
            <person name="Zimmer A.D."/>
            <person name="Zhu Q."/>
            <person name="Mitros T."/>
            <person name="Hellsten U."/>
            <person name="Loque D."/>
            <person name="Otillar R."/>
            <person name="Salamov A."/>
            <person name="Schmutz J."/>
            <person name="Shapiro H."/>
            <person name="Lindquist E."/>
            <person name="Lucas S."/>
            <person name="Rokhsar D."/>
            <person name="Grigoriev I.V."/>
        </authorList>
    </citation>
    <scope>NUCLEOTIDE SEQUENCE [LARGE SCALE GENOMIC DNA]</scope>
</reference>
<protein>
    <recommendedName>
        <fullName evidence="2">Roadblock/LAMTOR2 domain-containing protein</fullName>
    </recommendedName>
</protein>
<name>D8TAM3_SELML</name>
<dbReference type="PANTHER" id="PTHR10779">
    <property type="entry name" value="DYNEIN LIGHT CHAIN ROADBLOCK"/>
    <property type="match status" value="1"/>
</dbReference>
<dbReference type="GO" id="GO:0007018">
    <property type="term" value="P:microtubule-based movement"/>
    <property type="evidence" value="ECO:0000318"/>
    <property type="project" value="GO_Central"/>
</dbReference>
<feature type="domain" description="Roadblock/LAMTOR2" evidence="2">
    <location>
        <begin position="5"/>
        <end position="93"/>
    </location>
</feature>
<evidence type="ECO:0000313" key="3">
    <source>
        <dbReference type="EMBL" id="EFJ06345.1"/>
    </source>
</evidence>
<dbReference type="Gramene" id="EFJ06345">
    <property type="protein sequence ID" value="EFJ06345"/>
    <property type="gene ID" value="SELMODRAFT_135602"/>
</dbReference>
<comment type="similarity">
    <text evidence="1">Belongs to the GAMAD family.</text>
</comment>
<evidence type="ECO:0000259" key="2">
    <source>
        <dbReference type="SMART" id="SM00960"/>
    </source>
</evidence>
<proteinExistence type="inferred from homology"/>
<dbReference type="STRING" id="88036.D8TAM3"/>
<accession>D8TAM3</accession>
<dbReference type="InterPro" id="IPR004942">
    <property type="entry name" value="Roadblock/LAMTOR2_dom"/>
</dbReference>
<dbReference type="GO" id="GO:0005868">
    <property type="term" value="C:cytoplasmic dynein complex"/>
    <property type="evidence" value="ECO:0000318"/>
    <property type="project" value="GO_Central"/>
</dbReference>
<organism evidence="4">
    <name type="scientific">Selaginella moellendorffii</name>
    <name type="common">Spikemoss</name>
    <dbReference type="NCBI Taxonomy" id="88036"/>
    <lineage>
        <taxon>Eukaryota</taxon>
        <taxon>Viridiplantae</taxon>
        <taxon>Streptophyta</taxon>
        <taxon>Embryophyta</taxon>
        <taxon>Tracheophyta</taxon>
        <taxon>Lycopodiopsida</taxon>
        <taxon>Selaginellales</taxon>
        <taxon>Selaginellaceae</taxon>
        <taxon>Selaginella</taxon>
    </lineage>
</organism>
<dbReference type="Gene3D" id="3.30.450.30">
    <property type="entry name" value="Dynein light chain 2a, cytoplasmic"/>
    <property type="match status" value="1"/>
</dbReference>
<dbReference type="HOGENOM" id="CLU_113002_3_2_1"/>
<keyword evidence="4" id="KW-1185">Reference proteome</keyword>
<sequence>MQYVSEETLKSISSHKGIVGTILTDSLGIPIKSSMDHATTTQYARYVALIVMKSKNLAADIEPTDTMMLVRVRTKLHELIVVPSEDYYIIIVQKVVVGDEHQHHQHHHQRQ</sequence>
<dbReference type="eggNOG" id="KOG4115">
    <property type="taxonomic scope" value="Eukaryota"/>
</dbReference>
<evidence type="ECO:0000313" key="4">
    <source>
        <dbReference type="Proteomes" id="UP000001514"/>
    </source>
</evidence>
<dbReference type="Pfam" id="PF03259">
    <property type="entry name" value="Robl_LC7"/>
    <property type="match status" value="1"/>
</dbReference>
<dbReference type="SUPFAM" id="SSF103196">
    <property type="entry name" value="Roadblock/LC7 domain"/>
    <property type="match status" value="1"/>
</dbReference>
<dbReference type="GO" id="GO:0045505">
    <property type="term" value="F:dynein intermediate chain binding"/>
    <property type="evidence" value="ECO:0000318"/>
    <property type="project" value="GO_Central"/>
</dbReference>
<dbReference type="EMBL" id="GL377703">
    <property type="protein sequence ID" value="EFJ06345.1"/>
    <property type="molecule type" value="Genomic_DNA"/>
</dbReference>
<dbReference type="InParanoid" id="D8TAM3"/>
<dbReference type="AlphaFoldDB" id="D8TAM3"/>
<dbReference type="SMART" id="SM00960">
    <property type="entry name" value="Robl_LC7"/>
    <property type="match status" value="1"/>
</dbReference>
<dbReference type="GO" id="GO:0005737">
    <property type="term" value="C:cytoplasm"/>
    <property type="evidence" value="ECO:0000318"/>
    <property type="project" value="GO_Central"/>
</dbReference>
<dbReference type="Proteomes" id="UP000001514">
    <property type="component" value="Unassembled WGS sequence"/>
</dbReference>